<dbReference type="PIRSF" id="PIRSF000848">
    <property type="entry name" value="CDP_diag_ino_3_P"/>
    <property type="match status" value="1"/>
</dbReference>
<name>A0ABR1FMD5_AURAN</name>
<dbReference type="EC" id="2.7.8.11" evidence="5 16"/>
<dbReference type="Gene3D" id="1.20.120.1760">
    <property type="match status" value="1"/>
</dbReference>
<dbReference type="PANTHER" id="PTHR15362:SF4">
    <property type="entry name" value="CDP-DIACYLGLYCEROL--INOSITOL 3-PHOSPHATIDYLTRANSFERASE"/>
    <property type="match status" value="1"/>
</dbReference>
<dbReference type="PROSITE" id="PS00379">
    <property type="entry name" value="CDP_ALCOHOL_P_TRANSF"/>
    <property type="match status" value="1"/>
</dbReference>
<keyword evidence="15 16" id="KW-1208">Phospholipid metabolism</keyword>
<comment type="similarity">
    <text evidence="4 16 17">Belongs to the CDP-alcohol phosphatidyltransferase class-I family.</text>
</comment>
<comment type="cofactor">
    <cofactor evidence="1">
        <name>Mn(2+)</name>
        <dbReference type="ChEBI" id="CHEBI:29035"/>
    </cofactor>
</comment>
<feature type="transmembrane region" description="Helical" evidence="19">
    <location>
        <begin position="169"/>
        <end position="190"/>
    </location>
</feature>
<reference evidence="20 21" key="1">
    <citation type="submission" date="2024-03" db="EMBL/GenBank/DDBJ databases">
        <title>Aureococcus anophagefferens CCMP1851 and Kratosvirus quantuckense: Draft genome of a second virus-susceptible host strain in the model system.</title>
        <authorList>
            <person name="Chase E."/>
            <person name="Truchon A.R."/>
            <person name="Schepens W."/>
            <person name="Wilhelm S.W."/>
        </authorList>
    </citation>
    <scope>NUCLEOTIDE SEQUENCE [LARGE SCALE GENOMIC DNA]</scope>
    <source>
        <strain evidence="20 21">CCMP1851</strain>
    </source>
</reference>
<comment type="subcellular location">
    <subcellularLocation>
        <location evidence="3">Membrane</location>
        <topology evidence="3">Multi-pass membrane protein</topology>
    </subcellularLocation>
</comment>
<evidence type="ECO:0000256" key="19">
    <source>
        <dbReference type="SAM" id="Phobius"/>
    </source>
</evidence>
<dbReference type="Proteomes" id="UP001363151">
    <property type="component" value="Unassembled WGS sequence"/>
</dbReference>
<dbReference type="PANTHER" id="PTHR15362">
    <property type="entry name" value="PHOSPHATIDYLINOSITOL SYNTHASE"/>
    <property type="match status" value="1"/>
</dbReference>
<keyword evidence="6 16" id="KW-0444">Lipid biosynthesis</keyword>
<evidence type="ECO:0000256" key="12">
    <source>
        <dbReference type="ARBA" id="ARBA00023098"/>
    </source>
</evidence>
<evidence type="ECO:0000256" key="10">
    <source>
        <dbReference type="ARBA" id="ARBA00022842"/>
    </source>
</evidence>
<evidence type="ECO:0000256" key="2">
    <source>
        <dbReference type="ARBA" id="ARBA00001946"/>
    </source>
</evidence>
<evidence type="ECO:0000256" key="13">
    <source>
        <dbReference type="ARBA" id="ARBA00023136"/>
    </source>
</evidence>
<accession>A0ABR1FMD5</accession>
<evidence type="ECO:0000256" key="8">
    <source>
        <dbReference type="ARBA" id="ARBA00022692"/>
    </source>
</evidence>
<protein>
    <recommendedName>
        <fullName evidence="5 16">CDP-diacylglycerol--inositol 3-phosphatidyltransferase</fullName>
        <ecNumber evidence="5 16">2.7.8.11</ecNumber>
    </recommendedName>
</protein>
<evidence type="ECO:0000256" key="18">
    <source>
        <dbReference type="SAM" id="MobiDB-lite"/>
    </source>
</evidence>
<sequence length="243" mass="27461">MVHVCLYVPNLIGYARIVLLFVCYAVARAPASASPRAPRRPTPPPAPRFRPPHPARRLRDWKLAASCYMLSFAGDLFDGWAARKFDQTSQFGYVLDMVTDRCATTGLISILCGLYPKWIPSLLFCQMLDLGSHWYHMYSTSTERGHHKSKEALAERNVVLRMYYGSYPLFAYLCVGAEFFWIALYVLHYAPDFGVGPLRLAFVCRYGFAPAMALKSVVNLAQFGSAAENLALRDMEKQGKKRD</sequence>
<comment type="cofactor">
    <cofactor evidence="2">
        <name>Mg(2+)</name>
        <dbReference type="ChEBI" id="CHEBI:18420"/>
    </cofactor>
</comment>
<evidence type="ECO:0000313" key="21">
    <source>
        <dbReference type="Proteomes" id="UP001363151"/>
    </source>
</evidence>
<gene>
    <name evidence="20" type="primary">PIS1</name>
    <name evidence="20" type="ORF">SO694_00105079</name>
</gene>
<evidence type="ECO:0000256" key="14">
    <source>
        <dbReference type="ARBA" id="ARBA00023209"/>
    </source>
</evidence>
<evidence type="ECO:0000256" key="15">
    <source>
        <dbReference type="ARBA" id="ARBA00023264"/>
    </source>
</evidence>
<evidence type="ECO:0000256" key="11">
    <source>
        <dbReference type="ARBA" id="ARBA00022989"/>
    </source>
</evidence>
<proteinExistence type="inferred from homology"/>
<evidence type="ECO:0000256" key="7">
    <source>
        <dbReference type="ARBA" id="ARBA00022679"/>
    </source>
</evidence>
<evidence type="ECO:0000256" key="5">
    <source>
        <dbReference type="ARBA" id="ARBA00013212"/>
    </source>
</evidence>
<dbReference type="InterPro" id="IPR014387">
    <property type="entry name" value="CDP_diag_ino_3_P_euk"/>
</dbReference>
<keyword evidence="9" id="KW-0479">Metal-binding</keyword>
<evidence type="ECO:0000256" key="1">
    <source>
        <dbReference type="ARBA" id="ARBA00001936"/>
    </source>
</evidence>
<feature type="region of interest" description="Disordered" evidence="18">
    <location>
        <begin position="33"/>
        <end position="53"/>
    </location>
</feature>
<organism evidence="20 21">
    <name type="scientific">Aureococcus anophagefferens</name>
    <name type="common">Harmful bloom alga</name>
    <dbReference type="NCBI Taxonomy" id="44056"/>
    <lineage>
        <taxon>Eukaryota</taxon>
        <taxon>Sar</taxon>
        <taxon>Stramenopiles</taxon>
        <taxon>Ochrophyta</taxon>
        <taxon>Pelagophyceae</taxon>
        <taxon>Pelagomonadales</taxon>
        <taxon>Pelagomonadaceae</taxon>
        <taxon>Aureococcus</taxon>
    </lineage>
</organism>
<dbReference type="InterPro" id="IPR048254">
    <property type="entry name" value="CDP_ALCOHOL_P_TRANSF_CS"/>
</dbReference>
<dbReference type="InterPro" id="IPR000462">
    <property type="entry name" value="CDP-OH_P_trans"/>
</dbReference>
<evidence type="ECO:0000256" key="17">
    <source>
        <dbReference type="RuleBase" id="RU003750"/>
    </source>
</evidence>
<keyword evidence="12 16" id="KW-0443">Lipid metabolism</keyword>
<comment type="catalytic activity">
    <reaction evidence="16">
        <text>a CDP-1,2-diacyl-sn-glycerol + myo-inositol = a 1,2-diacyl-sn-glycero-3-phospho-(1D-myo-inositol) + CMP + H(+)</text>
        <dbReference type="Rhea" id="RHEA:11580"/>
        <dbReference type="ChEBI" id="CHEBI:15378"/>
        <dbReference type="ChEBI" id="CHEBI:17268"/>
        <dbReference type="ChEBI" id="CHEBI:57880"/>
        <dbReference type="ChEBI" id="CHEBI:58332"/>
        <dbReference type="ChEBI" id="CHEBI:60377"/>
        <dbReference type="EC" id="2.7.8.11"/>
    </reaction>
</comment>
<evidence type="ECO:0000256" key="16">
    <source>
        <dbReference type="PIRNR" id="PIRNR000848"/>
    </source>
</evidence>
<evidence type="ECO:0000256" key="6">
    <source>
        <dbReference type="ARBA" id="ARBA00022516"/>
    </source>
</evidence>
<evidence type="ECO:0000256" key="9">
    <source>
        <dbReference type="ARBA" id="ARBA00022723"/>
    </source>
</evidence>
<feature type="transmembrane region" description="Helical" evidence="19">
    <location>
        <begin position="6"/>
        <end position="27"/>
    </location>
</feature>
<keyword evidence="13 16" id="KW-0472">Membrane</keyword>
<feature type="compositionally biased region" description="Pro residues" evidence="18">
    <location>
        <begin position="40"/>
        <end position="49"/>
    </location>
</feature>
<dbReference type="InterPro" id="IPR043130">
    <property type="entry name" value="CDP-OH_PTrfase_TM_dom"/>
</dbReference>
<dbReference type="EMBL" id="JBBJCI010000360">
    <property type="protein sequence ID" value="KAK7233433.1"/>
    <property type="molecule type" value="Genomic_DNA"/>
</dbReference>
<keyword evidence="7 16" id="KW-0808">Transferase</keyword>
<dbReference type="Pfam" id="PF01066">
    <property type="entry name" value="CDP-OH_P_transf"/>
    <property type="match status" value="1"/>
</dbReference>
<evidence type="ECO:0000256" key="3">
    <source>
        <dbReference type="ARBA" id="ARBA00004141"/>
    </source>
</evidence>
<evidence type="ECO:0000256" key="4">
    <source>
        <dbReference type="ARBA" id="ARBA00010441"/>
    </source>
</evidence>
<keyword evidence="11 19" id="KW-1133">Transmembrane helix</keyword>
<keyword evidence="21" id="KW-1185">Reference proteome</keyword>
<keyword evidence="10" id="KW-0460">Magnesium</keyword>
<keyword evidence="8 19" id="KW-0812">Transmembrane</keyword>
<comment type="caution">
    <text evidence="20">The sequence shown here is derived from an EMBL/GenBank/DDBJ whole genome shotgun (WGS) entry which is preliminary data.</text>
</comment>
<keyword evidence="14 16" id="KW-0594">Phospholipid biosynthesis</keyword>
<evidence type="ECO:0000313" key="20">
    <source>
        <dbReference type="EMBL" id="KAK7233433.1"/>
    </source>
</evidence>